<dbReference type="Pfam" id="PF18766">
    <property type="entry name" value="SWI2_SNF2"/>
    <property type="match status" value="1"/>
</dbReference>
<proteinExistence type="inferred from homology"/>
<comment type="similarity">
    <text evidence="2 11">Belongs to the HsdR family.</text>
</comment>
<keyword evidence="8 11" id="KW-0378">Hydrolase</keyword>
<evidence type="ECO:0000256" key="4">
    <source>
        <dbReference type="ARBA" id="ARBA00022722"/>
    </source>
</evidence>
<keyword evidence="10 11" id="KW-0238">DNA-binding</keyword>
<dbReference type="RefSeq" id="WP_021011901.1">
    <property type="nucleotide sequence ID" value="NZ_ASHR01000049.1"/>
</dbReference>
<dbReference type="PANTHER" id="PTHR30195">
    <property type="entry name" value="TYPE I SITE-SPECIFIC DEOXYRIBONUCLEASE PROTEIN SUBUNIT M AND R"/>
    <property type="match status" value="1"/>
</dbReference>
<dbReference type="GO" id="GO:0009035">
    <property type="term" value="F:type I site-specific deoxyribonuclease activity"/>
    <property type="evidence" value="ECO:0007669"/>
    <property type="project" value="UniProtKB-EC"/>
</dbReference>
<dbReference type="InterPro" id="IPR007409">
    <property type="entry name" value="Restrct_endonuc_type1_HsdR_N"/>
</dbReference>
<evidence type="ECO:0000256" key="8">
    <source>
        <dbReference type="ARBA" id="ARBA00022801"/>
    </source>
</evidence>
<protein>
    <recommendedName>
        <fullName evidence="11">Type I restriction enzyme endonuclease subunit</fullName>
        <shortName evidence="11">R protein</shortName>
        <ecNumber evidence="11">3.1.21.3</ecNumber>
    </recommendedName>
</protein>
<evidence type="ECO:0000259" key="12">
    <source>
        <dbReference type="PROSITE" id="PS51192"/>
    </source>
</evidence>
<dbReference type="SMART" id="SM00487">
    <property type="entry name" value="DEXDc"/>
    <property type="match status" value="1"/>
</dbReference>
<dbReference type="GO" id="GO:0005524">
    <property type="term" value="F:ATP binding"/>
    <property type="evidence" value="ECO:0007669"/>
    <property type="project" value="UniProtKB-KW"/>
</dbReference>
<dbReference type="SUPFAM" id="SSF52540">
    <property type="entry name" value="P-loop containing nucleoside triphosphate hydrolases"/>
    <property type="match status" value="2"/>
</dbReference>
<evidence type="ECO:0000256" key="3">
    <source>
        <dbReference type="ARBA" id="ARBA00011296"/>
    </source>
</evidence>
<dbReference type="Gene3D" id="3.90.1570.50">
    <property type="match status" value="1"/>
</dbReference>
<dbReference type="CDD" id="cd22332">
    <property type="entry name" value="HsdR_N"/>
    <property type="match status" value="1"/>
</dbReference>
<dbReference type="AlphaFoldDB" id="U1MQD3"/>
<dbReference type="InterPro" id="IPR014001">
    <property type="entry name" value="Helicase_ATP-bd"/>
</dbReference>
<dbReference type="NCBIfam" id="TIGR00348">
    <property type="entry name" value="hsdR"/>
    <property type="match status" value="1"/>
</dbReference>
<gene>
    <name evidence="13" type="ORF">L332_00070</name>
</gene>
<evidence type="ECO:0000256" key="2">
    <source>
        <dbReference type="ARBA" id="ARBA00008598"/>
    </source>
</evidence>
<evidence type="ECO:0000256" key="7">
    <source>
        <dbReference type="ARBA" id="ARBA00022759"/>
    </source>
</evidence>
<keyword evidence="6 11" id="KW-0680">Restriction system</keyword>
<dbReference type="InterPro" id="IPR027417">
    <property type="entry name" value="P-loop_NTPase"/>
</dbReference>
<feature type="domain" description="Helicase ATP-binding" evidence="12">
    <location>
        <begin position="278"/>
        <end position="438"/>
    </location>
</feature>
<evidence type="ECO:0000313" key="13">
    <source>
        <dbReference type="EMBL" id="ERG62865.1"/>
    </source>
</evidence>
<dbReference type="InterPro" id="IPR051268">
    <property type="entry name" value="Type-I_R_enzyme_R_subunit"/>
</dbReference>
<keyword evidence="4" id="KW-0540">Nuclease</keyword>
<keyword evidence="5 11" id="KW-0547">Nucleotide-binding</keyword>
<sequence length="1001" mass="111151">MTGLGEHLSVQQPLIAALVAAGWTHTPGHRLERELESPFIERELTSALERLNPLVAEAPERAEEVLRPLRAALLSARGAGLVVANRDMAEWLRGGQSVRFLGAPHDVPVRLIDFDDPAANSLIVSDEVSFGVPGHMARFDLVLWVNGLPLAVVELKSPVKHQITWANGATELVRDYQPGWPEFFVPNVLVAASDGRELHYAGVGAPVEAWNPWGDFDEPYPLQGVLDAASDLLSPARLLSFLRDFTLFETPQDNASAELVKLVARYTQVQAVELIAERALDPERNRGLIYHTQGSGKTLAMVFAAARLLRDPAMQNPTIVLVADRLQLVRQLWDQFRTASMPRLVVPQSAAALRSALGQQDRRGMIFATVQKFAGAGVLNERSNIVLMADEAHRTQEGDLGTTMRASLPNASMFGFTGTPIAELNRSTFRTFGDELDDGRVLHSYDAGQSIRDGMTVPLHVSPRKVEFRLDKEALDEAFDALRTAEGLDEADADVLARRASRVSTFFGNPDRVRQVCADIVDHFYSHVDPSGMKAQIVVYDRAACVAYTEELRRLLEERGTGDEVEVVMTVEEAKGDDGAWLQYKLTEQDEERVLSRFRTYGDPLKFLVCTSKLGTGFNAPIEGVMYLDKPLKRHTLFQTITRANRTWRNPETGKDKRYGTIVDYVGLGDEFAEAMKPAQAGQDGPDIDEDALLEAFEQQLHVAMLRFAGLDHENPDGRTLIDAQQRMPKPADRDEFAASYLMLEGIWETLAPDARLNQHKSAYRFMAQLYENMKPAAAGENLLWQRLGAKTLELVHAHVLDVRVTSADEVVISDVDTIRDLLDKDELPGLAAVDGKTVEEIVDSIAQRLKKRLAGSNGDHPIYRSLADRLDRLREQALAAAQASIDWLRDAFALARDVTQAERAEDEGGADGLSLLPDPRIGALTAIFREAAPEQAPEMIERVVLDIDEIVRQTSFTGWAQTTQGDKGVRSEIRKVLRRHMLLKEPGLFERAYEYVAANY</sequence>
<dbReference type="InterPro" id="IPR040980">
    <property type="entry name" value="SWI2_SNF2"/>
</dbReference>
<keyword evidence="14" id="KW-1185">Reference proteome</keyword>
<dbReference type="PROSITE" id="PS51192">
    <property type="entry name" value="HELICASE_ATP_BIND_1"/>
    <property type="match status" value="1"/>
</dbReference>
<dbReference type="Proteomes" id="UP000016462">
    <property type="component" value="Unassembled WGS sequence"/>
</dbReference>
<accession>U1MQD3</accession>
<dbReference type="GO" id="GO:0009307">
    <property type="term" value="P:DNA restriction-modification system"/>
    <property type="evidence" value="ECO:0007669"/>
    <property type="project" value="UniProtKB-KW"/>
</dbReference>
<dbReference type="OrthoDB" id="9758243at2"/>
<comment type="caution">
    <text evidence="13">The sequence shown here is derived from an EMBL/GenBank/DDBJ whole genome shotgun (WGS) entry which is preliminary data.</text>
</comment>
<dbReference type="Pfam" id="PF22679">
    <property type="entry name" value="T1R_D3-like"/>
    <property type="match status" value="1"/>
</dbReference>
<evidence type="ECO:0000256" key="10">
    <source>
        <dbReference type="ARBA" id="ARBA00023125"/>
    </source>
</evidence>
<keyword evidence="7" id="KW-0255">Endonuclease</keyword>
<evidence type="ECO:0000313" key="14">
    <source>
        <dbReference type="Proteomes" id="UP000016462"/>
    </source>
</evidence>
<dbReference type="EMBL" id="ASHR01000049">
    <property type="protein sequence ID" value="ERG62865.1"/>
    <property type="molecule type" value="Genomic_DNA"/>
</dbReference>
<comment type="function">
    <text evidence="11">Subunit R is required for both nuclease and ATPase activities, but not for modification.</text>
</comment>
<reference evidence="13 14" key="1">
    <citation type="journal article" date="2013" name="Genome Announc.">
        <title>First draft genome sequence from a member of the genus agrococcus, isolated from modern microbialites.</title>
        <authorList>
            <person name="White R.A.III."/>
            <person name="Grassa C.J."/>
            <person name="Suttle C.A."/>
        </authorList>
    </citation>
    <scope>NUCLEOTIDE SEQUENCE [LARGE SCALE GENOMIC DNA]</scope>
    <source>
        <strain evidence="13 14">RW1</strain>
    </source>
</reference>
<dbReference type="REBASE" id="68864">
    <property type="entry name" value="ApaRW1ORFEP"/>
</dbReference>
<evidence type="ECO:0000256" key="1">
    <source>
        <dbReference type="ARBA" id="ARBA00000851"/>
    </source>
</evidence>
<evidence type="ECO:0000256" key="6">
    <source>
        <dbReference type="ARBA" id="ARBA00022747"/>
    </source>
</evidence>
<comment type="catalytic activity">
    <reaction evidence="1 11">
        <text>Endonucleolytic cleavage of DNA to give random double-stranded fragments with terminal 5'-phosphates, ATP is simultaneously hydrolyzed.</text>
        <dbReference type="EC" id="3.1.21.3"/>
    </reaction>
</comment>
<keyword evidence="9 11" id="KW-0067">ATP-binding</keyword>
<dbReference type="InterPro" id="IPR004473">
    <property type="entry name" value="Restrct_endonuc_typeI_HsdR"/>
</dbReference>
<dbReference type="Pfam" id="PF04313">
    <property type="entry name" value="HSDR_N"/>
    <property type="match status" value="1"/>
</dbReference>
<evidence type="ECO:0000256" key="5">
    <source>
        <dbReference type="ARBA" id="ARBA00022741"/>
    </source>
</evidence>
<name>U1MQD3_9MICO</name>
<dbReference type="InterPro" id="IPR055180">
    <property type="entry name" value="HsdR_RecA-like_helicase_dom_2"/>
</dbReference>
<evidence type="ECO:0000256" key="11">
    <source>
        <dbReference type="RuleBase" id="RU364115"/>
    </source>
</evidence>
<dbReference type="EC" id="3.1.21.3" evidence="11"/>
<comment type="subunit">
    <text evidence="3 11">The type I restriction/modification system is composed of three polypeptides R, M and S.</text>
</comment>
<organism evidence="13 14">
    <name type="scientific">Agrococcus pavilionensis RW1</name>
    <dbReference type="NCBI Taxonomy" id="1330458"/>
    <lineage>
        <taxon>Bacteria</taxon>
        <taxon>Bacillati</taxon>
        <taxon>Actinomycetota</taxon>
        <taxon>Actinomycetes</taxon>
        <taxon>Micrococcales</taxon>
        <taxon>Microbacteriaceae</taxon>
        <taxon>Agrococcus</taxon>
    </lineage>
</organism>
<dbReference type="Gene3D" id="3.40.50.300">
    <property type="entry name" value="P-loop containing nucleotide triphosphate hydrolases"/>
    <property type="match status" value="3"/>
</dbReference>
<evidence type="ECO:0000256" key="9">
    <source>
        <dbReference type="ARBA" id="ARBA00022840"/>
    </source>
</evidence>
<dbReference type="PANTHER" id="PTHR30195:SF15">
    <property type="entry name" value="TYPE I RESTRICTION ENZYME HINDI ENDONUCLEASE SUBUNIT"/>
    <property type="match status" value="1"/>
</dbReference>
<dbReference type="GO" id="GO:0003677">
    <property type="term" value="F:DNA binding"/>
    <property type="evidence" value="ECO:0007669"/>
    <property type="project" value="UniProtKB-KW"/>
</dbReference>